<dbReference type="CDD" id="cd02651">
    <property type="entry name" value="nuc_hydro_IU_UC_XIUA"/>
    <property type="match status" value="1"/>
</dbReference>
<dbReference type="Proteomes" id="UP000321298">
    <property type="component" value="Chromosome"/>
</dbReference>
<gene>
    <name evidence="4" type="primary">rihC</name>
    <name evidence="5" type="ORF">FGL83_02220</name>
    <name evidence="4" type="ORF">GQS40_01420</name>
</gene>
<feature type="domain" description="Inosine/uridine-preferring nucleoside hydrolase" evidence="3">
    <location>
        <begin position="7"/>
        <end position="295"/>
    </location>
</feature>
<dbReference type="InterPro" id="IPR001910">
    <property type="entry name" value="Inosine/uridine_hydrolase_dom"/>
</dbReference>
<organism evidence="4 7">
    <name type="scientific">Leuconostoc lactis</name>
    <dbReference type="NCBI Taxonomy" id="1246"/>
    <lineage>
        <taxon>Bacteria</taxon>
        <taxon>Bacillati</taxon>
        <taxon>Bacillota</taxon>
        <taxon>Bacilli</taxon>
        <taxon>Lactobacillales</taxon>
        <taxon>Lactobacillaceae</taxon>
        <taxon>Leuconostoc</taxon>
    </lineage>
</organism>
<dbReference type="Pfam" id="PF01156">
    <property type="entry name" value="IU_nuc_hydro"/>
    <property type="match status" value="1"/>
</dbReference>
<evidence type="ECO:0000256" key="1">
    <source>
        <dbReference type="ARBA" id="ARBA00022801"/>
    </source>
</evidence>
<dbReference type="GeneID" id="66530993"/>
<dbReference type="KEGG" id="llf:BCR17_02860"/>
<dbReference type="RefSeq" id="WP_029510283.1">
    <property type="nucleotide sequence ID" value="NZ_CP016598.1"/>
</dbReference>
<dbReference type="SUPFAM" id="SSF53590">
    <property type="entry name" value="Nucleoside hydrolase"/>
    <property type="match status" value="1"/>
</dbReference>
<protein>
    <submittedName>
        <fullName evidence="4">Ribonucleoside hydrolase RihC</fullName>
    </submittedName>
</protein>
<dbReference type="PANTHER" id="PTHR12304:SF15">
    <property type="entry name" value="NON-SPECIFIC RIBONUCLEOSIDE HYDROLASE RIHC"/>
    <property type="match status" value="1"/>
</dbReference>
<dbReference type="GO" id="GO:0005829">
    <property type="term" value="C:cytosol"/>
    <property type="evidence" value="ECO:0007669"/>
    <property type="project" value="TreeGrafter"/>
</dbReference>
<reference evidence="4 7" key="2">
    <citation type="submission" date="2019-12" db="EMBL/GenBank/DDBJ databases">
        <title>Complete genome sequence of Leuconostoc lactis strain AVN1 provides insights into metabolic potential.</title>
        <authorList>
            <person name="Besrour N."/>
            <person name="Najjari A."/>
            <person name="Fhoula I."/>
            <person name="Jaballah S."/>
            <person name="Klibi N."/>
            <person name="Ouzari H.I."/>
        </authorList>
    </citation>
    <scope>NUCLEOTIDE SEQUENCE [LARGE SCALE GENOMIC DNA]</scope>
    <source>
        <strain evidence="4 7">AVN1</strain>
    </source>
</reference>
<evidence type="ECO:0000259" key="3">
    <source>
        <dbReference type="Pfam" id="PF01156"/>
    </source>
</evidence>
<dbReference type="AlphaFoldDB" id="A0A1B2A0A1"/>
<name>A0A1B2A0A1_LEULA</name>
<dbReference type="InterPro" id="IPR023186">
    <property type="entry name" value="IUNH"/>
</dbReference>
<dbReference type="STRING" id="1246.BCR17_02860"/>
<dbReference type="NCBIfam" id="NF008036">
    <property type="entry name" value="PRK10768.1"/>
    <property type="match status" value="1"/>
</dbReference>
<evidence type="ECO:0000313" key="7">
    <source>
        <dbReference type="Proteomes" id="UP000478636"/>
    </source>
</evidence>
<sequence length="317" mass="33664">MTNKIPVIFDTDPGIDDAAALTVLLTDDRFDVKLITAVAGNVSVDKTTKNVLKLTHFFNRPDVAVARGAAKPLVKAYQDAANIHGVDGLAGYHFAEPSTKTVSLSAVEAMRATLLASDEKITLVAVGAYTNIAMLLQSYPEVTDKIARIVVMGGSLSGGNMTSVAEFNVFTDPDAAKIVFNSGLDVTMIGLDVTLKALLTAESMATLATMNKTGEMLTALFNAYGDGSMATGKPMHDVNTLFYLLSPEKYTIKDYWVDVVTDGPAIGATVADSHARTHTTTNVHVATDIDVAAFNAWYLLEIAQINDAAVNAGKLEN</sequence>
<keyword evidence="2" id="KW-0326">Glycosidase</keyword>
<dbReference type="EMBL" id="CP042387">
    <property type="protein sequence ID" value="QEA43592.1"/>
    <property type="molecule type" value="Genomic_DNA"/>
</dbReference>
<proteinExistence type="predicted"/>
<accession>A0A1B2A0A1</accession>
<dbReference type="Gene3D" id="3.90.245.10">
    <property type="entry name" value="Ribonucleoside hydrolase-like"/>
    <property type="match status" value="1"/>
</dbReference>
<dbReference type="Proteomes" id="UP000478636">
    <property type="component" value="Unassembled WGS sequence"/>
</dbReference>
<dbReference type="GO" id="GO:0008477">
    <property type="term" value="F:purine nucleosidase activity"/>
    <property type="evidence" value="ECO:0007669"/>
    <property type="project" value="TreeGrafter"/>
</dbReference>
<keyword evidence="6" id="KW-1185">Reference proteome</keyword>
<dbReference type="EMBL" id="WSZI01000008">
    <property type="protein sequence ID" value="MWN20621.1"/>
    <property type="molecule type" value="Genomic_DNA"/>
</dbReference>
<reference evidence="5 6" key="1">
    <citation type="submission" date="2019-06" db="EMBL/GenBank/DDBJ databases">
        <title>Genome analyses of bacteria isolated from kimchi.</title>
        <authorList>
            <person name="Lee S."/>
            <person name="Ahn S."/>
            <person name="Roh S."/>
        </authorList>
    </citation>
    <scope>NUCLEOTIDE SEQUENCE [LARGE SCALE GENOMIC DNA]</scope>
    <source>
        <strain evidence="5 6">CBA3625</strain>
    </source>
</reference>
<evidence type="ECO:0000313" key="4">
    <source>
        <dbReference type="EMBL" id="MWN20621.1"/>
    </source>
</evidence>
<dbReference type="PANTHER" id="PTHR12304">
    <property type="entry name" value="INOSINE-URIDINE PREFERRING NUCLEOSIDE HYDROLASE"/>
    <property type="match status" value="1"/>
</dbReference>
<evidence type="ECO:0000313" key="5">
    <source>
        <dbReference type="EMBL" id="QEA43592.1"/>
    </source>
</evidence>
<dbReference type="GO" id="GO:0006152">
    <property type="term" value="P:purine nucleoside catabolic process"/>
    <property type="evidence" value="ECO:0007669"/>
    <property type="project" value="TreeGrafter"/>
</dbReference>
<evidence type="ECO:0000313" key="6">
    <source>
        <dbReference type="Proteomes" id="UP000321298"/>
    </source>
</evidence>
<keyword evidence="1 4" id="KW-0378">Hydrolase</keyword>
<dbReference type="InterPro" id="IPR036452">
    <property type="entry name" value="Ribo_hydro-like"/>
</dbReference>
<evidence type="ECO:0000256" key="2">
    <source>
        <dbReference type="ARBA" id="ARBA00023295"/>
    </source>
</evidence>